<feature type="transmembrane region" description="Helical" evidence="7">
    <location>
        <begin position="249"/>
        <end position="273"/>
    </location>
</feature>
<dbReference type="InterPro" id="IPR000515">
    <property type="entry name" value="MetI-like"/>
</dbReference>
<evidence type="ECO:0000256" key="5">
    <source>
        <dbReference type="ARBA" id="ARBA00022989"/>
    </source>
</evidence>
<reference evidence="9 10" key="1">
    <citation type="journal article" date="2018" name="Syst. Appl. Microbiol.">
        <title>A new symbiotic nanoarchaeote (Candidatus Nanoclepta minutus) and its host (Zestosphaera tikiterensis gen. nov., sp. nov.) from a New Zealand hot spring.</title>
        <authorList>
            <person name="St John E."/>
            <person name="Liu Y."/>
            <person name="Podar M."/>
            <person name="Stott M.B."/>
            <person name="Meneghin J."/>
            <person name="Chen Z."/>
            <person name="Lagutin K."/>
            <person name="Mitchell K."/>
            <person name="Reysenbach A.L."/>
        </authorList>
    </citation>
    <scope>NUCLEOTIDE SEQUENCE [LARGE SCALE GENOMIC DNA]</scope>
    <source>
        <strain evidence="9">NZ3</strain>
    </source>
</reference>
<dbReference type="PROSITE" id="PS50928">
    <property type="entry name" value="ABC_TM1"/>
    <property type="match status" value="1"/>
</dbReference>
<organism evidence="9 10">
    <name type="scientific">Zestosphaera tikiterensis</name>
    <dbReference type="NCBI Taxonomy" id="1973259"/>
    <lineage>
        <taxon>Archaea</taxon>
        <taxon>Thermoproteota</taxon>
        <taxon>Thermoprotei</taxon>
        <taxon>Desulfurococcales</taxon>
        <taxon>Desulfurococcaceae</taxon>
        <taxon>Zestosphaera</taxon>
    </lineage>
</organism>
<protein>
    <submittedName>
        <fullName evidence="9">Peptide ABC transporter permease</fullName>
    </submittedName>
</protein>
<evidence type="ECO:0000256" key="7">
    <source>
        <dbReference type="RuleBase" id="RU363032"/>
    </source>
</evidence>
<proteinExistence type="inferred from homology"/>
<dbReference type="EMBL" id="NBVN01000002">
    <property type="protein sequence ID" value="PUA33541.1"/>
    <property type="molecule type" value="Genomic_DNA"/>
</dbReference>
<evidence type="ECO:0000313" key="10">
    <source>
        <dbReference type="Proteomes" id="UP000244093"/>
    </source>
</evidence>
<feature type="transmembrane region" description="Helical" evidence="7">
    <location>
        <begin position="148"/>
        <end position="173"/>
    </location>
</feature>
<evidence type="ECO:0000259" key="8">
    <source>
        <dbReference type="PROSITE" id="PS50928"/>
    </source>
</evidence>
<keyword evidence="4 7" id="KW-0812">Transmembrane</keyword>
<evidence type="ECO:0000256" key="4">
    <source>
        <dbReference type="ARBA" id="ARBA00022692"/>
    </source>
</evidence>
<evidence type="ECO:0000256" key="6">
    <source>
        <dbReference type="ARBA" id="ARBA00023136"/>
    </source>
</evidence>
<dbReference type="SUPFAM" id="SSF161098">
    <property type="entry name" value="MetI-like"/>
    <property type="match status" value="1"/>
</dbReference>
<feature type="transmembrane region" description="Helical" evidence="7">
    <location>
        <begin position="12"/>
        <end position="33"/>
    </location>
</feature>
<evidence type="ECO:0000313" key="9">
    <source>
        <dbReference type="EMBL" id="PUA33541.1"/>
    </source>
</evidence>
<accession>A0A2R7Y7M8</accession>
<keyword evidence="3" id="KW-1003">Cell membrane</keyword>
<dbReference type="PANTHER" id="PTHR43376">
    <property type="entry name" value="OLIGOPEPTIDE TRANSPORT SYSTEM PERMEASE PROTEIN"/>
    <property type="match status" value="1"/>
</dbReference>
<dbReference type="AlphaFoldDB" id="A0A2R7Y7M8"/>
<evidence type="ECO:0000256" key="2">
    <source>
        <dbReference type="ARBA" id="ARBA00022448"/>
    </source>
</evidence>
<name>A0A2R7Y7M8_9CREN</name>
<feature type="transmembrane region" description="Helical" evidence="7">
    <location>
        <begin position="293"/>
        <end position="315"/>
    </location>
</feature>
<comment type="similarity">
    <text evidence="7">Belongs to the binding-protein-dependent transport system permease family.</text>
</comment>
<comment type="subcellular location">
    <subcellularLocation>
        <location evidence="1 7">Cell membrane</location>
        <topology evidence="1 7">Multi-pass membrane protein</topology>
    </subcellularLocation>
</comment>
<keyword evidence="6 7" id="KW-0472">Membrane</keyword>
<dbReference type="InterPro" id="IPR035906">
    <property type="entry name" value="MetI-like_sf"/>
</dbReference>
<dbReference type="GO" id="GO:0055085">
    <property type="term" value="P:transmembrane transport"/>
    <property type="evidence" value="ECO:0007669"/>
    <property type="project" value="InterPro"/>
</dbReference>
<keyword evidence="5 7" id="KW-1133">Transmembrane helix</keyword>
<dbReference type="Gene3D" id="1.10.3720.10">
    <property type="entry name" value="MetI-like"/>
    <property type="match status" value="1"/>
</dbReference>
<dbReference type="InterPro" id="IPR045621">
    <property type="entry name" value="BPD_transp_1_N"/>
</dbReference>
<feature type="domain" description="ABC transmembrane type-1" evidence="8">
    <location>
        <begin position="100"/>
        <end position="316"/>
    </location>
</feature>
<dbReference type="Proteomes" id="UP000244093">
    <property type="component" value="Unassembled WGS sequence"/>
</dbReference>
<feature type="transmembrane region" description="Helical" evidence="7">
    <location>
        <begin position="102"/>
        <end position="127"/>
    </location>
</feature>
<keyword evidence="2 7" id="KW-0813">Transport</keyword>
<dbReference type="PANTHER" id="PTHR43376:SF1">
    <property type="entry name" value="OLIGOPEPTIDE TRANSPORT SYSTEM PERMEASE PROTEIN"/>
    <property type="match status" value="1"/>
</dbReference>
<comment type="caution">
    <text evidence="9">The sequence shown here is derived from an EMBL/GenBank/DDBJ whole genome shotgun (WGS) entry which is preliminary data.</text>
</comment>
<dbReference type="Pfam" id="PF19300">
    <property type="entry name" value="BPD_transp_1_N"/>
    <property type="match status" value="1"/>
</dbReference>
<feature type="transmembrane region" description="Helical" evidence="7">
    <location>
        <begin position="193"/>
        <end position="211"/>
    </location>
</feature>
<evidence type="ECO:0000256" key="3">
    <source>
        <dbReference type="ARBA" id="ARBA00022475"/>
    </source>
</evidence>
<dbReference type="CDD" id="cd06261">
    <property type="entry name" value="TM_PBP2"/>
    <property type="match status" value="1"/>
</dbReference>
<sequence length="326" mass="36477">MSKLTHFLLRKITSRIVVFYVILTITFVIPRMLPGGAFAYLINNPNVPPNMRDVLIKQFGLDKPIIEQYFIFIKEFFTTGNLGISFSRLQPVSQVILEALPWTLTLVTTSVVISAIIGILLGLLVAYKRASKMDVFFVSVAMFLRSMPGFWLGMVLLIVIGFYMHLAPLFGAYTYGVTYATPFEYIADVLYHLWLPLVSLILLTTPTYLVITRNAVLDVMSEDYIMAAYARGLPERNILLKHAFKPSCAAILTLLAMDLGVSLGGAMLIERVFSIPGIGRLTYDAIYMQDYPLLLGVVVYTSAVTLTLVTLVEILQSVLDPRVRLE</sequence>
<gene>
    <name evidence="9" type="ORF">B7O98_03745</name>
</gene>
<dbReference type="Pfam" id="PF00528">
    <property type="entry name" value="BPD_transp_1"/>
    <property type="match status" value="1"/>
</dbReference>
<dbReference type="GO" id="GO:0005886">
    <property type="term" value="C:plasma membrane"/>
    <property type="evidence" value="ECO:0007669"/>
    <property type="project" value="UniProtKB-SubCell"/>
</dbReference>
<evidence type="ECO:0000256" key="1">
    <source>
        <dbReference type="ARBA" id="ARBA00004651"/>
    </source>
</evidence>